<sequence length="53" mass="5872">MKSAVAFFLRFARKNSEQTDAFGARLMTMSKPRTPRPTRAAAPSLFKRGARAA</sequence>
<evidence type="ECO:0000313" key="3">
    <source>
        <dbReference type="Proteomes" id="UP001652503"/>
    </source>
</evidence>
<dbReference type="Proteomes" id="UP001652503">
    <property type="component" value="Unassembled WGS sequence"/>
</dbReference>
<gene>
    <name evidence="2" type="ORF">OE647_04610</name>
</gene>
<evidence type="ECO:0000256" key="1">
    <source>
        <dbReference type="SAM" id="MobiDB-lite"/>
    </source>
</evidence>
<reference evidence="2 3" key="1">
    <citation type="submission" date="2022-10" db="EMBL/GenBank/DDBJ databases">
        <title>Defluviimonas sp. nov., isolated from ocean surface water.</title>
        <authorList>
            <person name="He W."/>
            <person name="Wang L."/>
            <person name="Zhang D.-F."/>
        </authorList>
    </citation>
    <scope>NUCLEOTIDE SEQUENCE [LARGE SCALE GENOMIC DNA]</scope>
    <source>
        <strain evidence="2 3">WL0075</strain>
    </source>
</reference>
<organism evidence="2 3">
    <name type="scientific">Albidovulum sediminicola</name>
    <dbReference type="NCBI Taxonomy" id="2984331"/>
    <lineage>
        <taxon>Bacteria</taxon>
        <taxon>Pseudomonadati</taxon>
        <taxon>Pseudomonadota</taxon>
        <taxon>Alphaproteobacteria</taxon>
        <taxon>Rhodobacterales</taxon>
        <taxon>Paracoccaceae</taxon>
        <taxon>Albidovulum</taxon>
    </lineage>
</organism>
<accession>A0ABT2YYU9</accession>
<keyword evidence="3" id="KW-1185">Reference proteome</keyword>
<name>A0ABT2YYU9_9RHOB</name>
<proteinExistence type="predicted"/>
<comment type="caution">
    <text evidence="2">The sequence shown here is derived from an EMBL/GenBank/DDBJ whole genome shotgun (WGS) entry which is preliminary data.</text>
</comment>
<evidence type="ECO:0000313" key="2">
    <source>
        <dbReference type="EMBL" id="MCV2864021.1"/>
    </source>
</evidence>
<protein>
    <submittedName>
        <fullName evidence="2">Uncharacterized protein</fullName>
    </submittedName>
</protein>
<dbReference type="EMBL" id="JAOWLA010000003">
    <property type="protein sequence ID" value="MCV2864021.1"/>
    <property type="molecule type" value="Genomic_DNA"/>
</dbReference>
<feature type="region of interest" description="Disordered" evidence="1">
    <location>
        <begin position="29"/>
        <end position="53"/>
    </location>
</feature>